<keyword evidence="2" id="KW-1185">Reference proteome</keyword>
<name>A0A4Y1WQN6_9BACT</name>
<sequence length="183" mass="20823">MAVLIVGSLFFGWGYRRGAASVEMRDSTVTRWVPWPVPVYDTIREPYPVAVREPADTVWKYMSVDTAAIIADYLLERDYRLDFSADSTGTFLVDATVGENRLLRASAVVKPVVREITVTKLHTEVRPPRWETGLALGIDPYNQWAGIYGRYTRGRWSGEVIVGYDPIREEQYVGTKIGWAVFR</sequence>
<dbReference type="AlphaFoldDB" id="A0A4Y1WQN6"/>
<evidence type="ECO:0000313" key="1">
    <source>
        <dbReference type="EMBL" id="BBL02995.1"/>
    </source>
</evidence>
<accession>A0A4Y1WQN6</accession>
<protein>
    <submittedName>
        <fullName evidence="1">Uncharacterized protein</fullName>
    </submittedName>
</protein>
<dbReference type="EMBL" id="AP019735">
    <property type="protein sequence ID" value="BBL02995.1"/>
    <property type="molecule type" value="Genomic_DNA"/>
</dbReference>
<dbReference type="Proteomes" id="UP000318946">
    <property type="component" value="Chromosome"/>
</dbReference>
<organism evidence="1 2">
    <name type="scientific">Alistipes communis</name>
    <dbReference type="NCBI Taxonomy" id="2585118"/>
    <lineage>
        <taxon>Bacteria</taxon>
        <taxon>Pseudomonadati</taxon>
        <taxon>Bacteroidota</taxon>
        <taxon>Bacteroidia</taxon>
        <taxon>Bacteroidales</taxon>
        <taxon>Rikenellaceae</taxon>
        <taxon>Alistipes</taxon>
    </lineage>
</organism>
<proteinExistence type="predicted"/>
<evidence type="ECO:0000313" key="2">
    <source>
        <dbReference type="Proteomes" id="UP000318946"/>
    </source>
</evidence>
<reference evidence="2" key="1">
    <citation type="submission" date="2019-06" db="EMBL/GenBank/DDBJ databases">
        <title>Alistipes onderdonkii subsp. vulgaris subsp. nov., Alistipes dispar sp. nov. and Alistipes communis sp. nov., isolated from human faeces, and creation of Alistipes onderdonkii subsp. onderdonkii subsp. nov.</title>
        <authorList>
            <person name="Sakamoto M."/>
            <person name="Ikeyama N."/>
            <person name="Ogata Y."/>
            <person name="Suda W."/>
            <person name="Iino T."/>
            <person name="Hattori M."/>
            <person name="Ohkuma M."/>
        </authorList>
    </citation>
    <scope>NUCLEOTIDE SEQUENCE [LARGE SCALE GENOMIC DNA]</scope>
    <source>
        <strain evidence="2">5CBH24</strain>
    </source>
</reference>
<gene>
    <name evidence="1" type="ORF">A5CBH24_03080</name>
</gene>
<dbReference type="KEGG" id="acou:A5CBH24_03080"/>